<dbReference type="EMBL" id="JACBJI010000008">
    <property type="protein sequence ID" value="NYA72374.1"/>
    <property type="molecule type" value="Genomic_DNA"/>
</dbReference>
<accession>A0A7Y8Y4B9</accession>
<keyword evidence="2" id="KW-1185">Reference proteome</keyword>
<reference evidence="1 2" key="1">
    <citation type="submission" date="2020-07" db="EMBL/GenBank/DDBJ databases">
        <authorList>
            <person name="Sun Q."/>
        </authorList>
    </citation>
    <scope>NUCLEOTIDE SEQUENCE [LARGE SCALE GENOMIC DNA]</scope>
    <source>
        <strain evidence="1 2">MAH-1</strain>
    </source>
</reference>
<evidence type="ECO:0000313" key="1">
    <source>
        <dbReference type="EMBL" id="NYA72374.1"/>
    </source>
</evidence>
<dbReference type="AlphaFoldDB" id="A0A7Y8Y4B9"/>
<comment type="caution">
    <text evidence="1">The sequence shown here is derived from an EMBL/GenBank/DDBJ whole genome shotgun (WGS) entry which is preliminary data.</text>
</comment>
<dbReference type="Proteomes" id="UP000535020">
    <property type="component" value="Unassembled WGS sequence"/>
</dbReference>
<proteinExistence type="predicted"/>
<evidence type="ECO:0008006" key="3">
    <source>
        <dbReference type="Google" id="ProtNLM"/>
    </source>
</evidence>
<name>A0A7Y8Y4B9_9FLAO</name>
<sequence length="160" mass="19059">MTKSTIIIMFTSIIFYGCNSKSSDFSLTFYRWSIHEDYYLKLNNYDTILYIIDNPIEKMTRYALISEDDRELLQSKIQDFNFPKTERFSSQIDDGLSYNFVYESDKQIKRLSNHVNSGPKEFWELGKLLESLKAKYHFQEIKKDANLKEMNNFIFTNTSD</sequence>
<organism evidence="1 2">
    <name type="scientific">Flavobacterium agri</name>
    <dbReference type="NCBI Taxonomy" id="2743471"/>
    <lineage>
        <taxon>Bacteria</taxon>
        <taxon>Pseudomonadati</taxon>
        <taxon>Bacteroidota</taxon>
        <taxon>Flavobacteriia</taxon>
        <taxon>Flavobacteriales</taxon>
        <taxon>Flavobacteriaceae</taxon>
        <taxon>Flavobacterium</taxon>
    </lineage>
</organism>
<dbReference type="PROSITE" id="PS51257">
    <property type="entry name" value="PROKAR_LIPOPROTEIN"/>
    <property type="match status" value="1"/>
</dbReference>
<evidence type="ECO:0000313" key="2">
    <source>
        <dbReference type="Proteomes" id="UP000535020"/>
    </source>
</evidence>
<gene>
    <name evidence="1" type="ORF">HZF10_15700</name>
</gene>
<protein>
    <recommendedName>
        <fullName evidence="3">Lipoprotein</fullName>
    </recommendedName>
</protein>